<dbReference type="Proteomes" id="UP000294656">
    <property type="component" value="Unassembled WGS sequence"/>
</dbReference>
<name>A0A4R6MCL2_9GAMM</name>
<dbReference type="Gene3D" id="1.25.40.10">
    <property type="entry name" value="Tetratricopeptide repeat domain"/>
    <property type="match status" value="1"/>
</dbReference>
<evidence type="ECO:0000256" key="7">
    <source>
        <dbReference type="ARBA" id="ARBA00024197"/>
    </source>
</evidence>
<dbReference type="Pfam" id="PF09976">
    <property type="entry name" value="TPR_21"/>
    <property type="match status" value="1"/>
</dbReference>
<protein>
    <recommendedName>
        <fullName evidence="8">Ancillary SecYEG translocon subunit</fullName>
    </recommendedName>
</protein>
<comment type="similarity">
    <text evidence="7">Belongs to the YfgM family.</text>
</comment>
<dbReference type="PIRSF" id="PIRSF006170">
    <property type="entry name" value="YfgM"/>
    <property type="match status" value="1"/>
</dbReference>
<keyword evidence="4 9" id="KW-1133">Transmembrane helix</keyword>
<evidence type="ECO:0000313" key="11">
    <source>
        <dbReference type="EMBL" id="TDO99391.1"/>
    </source>
</evidence>
<dbReference type="OrthoDB" id="9789675at2"/>
<feature type="transmembrane region" description="Helical" evidence="9">
    <location>
        <begin position="21"/>
        <end position="39"/>
    </location>
</feature>
<dbReference type="RefSeq" id="WP_133502254.1">
    <property type="nucleotide sequence ID" value="NZ_SNXC01000009.1"/>
</dbReference>
<dbReference type="GO" id="GO:0005886">
    <property type="term" value="C:plasma membrane"/>
    <property type="evidence" value="ECO:0007669"/>
    <property type="project" value="UniProtKB-SubCell"/>
</dbReference>
<gene>
    <name evidence="11" type="ORF">DFP79_0372</name>
</gene>
<proteinExistence type="inferred from homology"/>
<dbReference type="InterPro" id="IPR018704">
    <property type="entry name" value="SecYEG/CpoB_TPR"/>
</dbReference>
<organism evidence="11 12">
    <name type="scientific">Marinomonas balearica</name>
    <dbReference type="NCBI Taxonomy" id="491947"/>
    <lineage>
        <taxon>Bacteria</taxon>
        <taxon>Pseudomonadati</taxon>
        <taxon>Pseudomonadota</taxon>
        <taxon>Gammaproteobacteria</taxon>
        <taxon>Oceanospirillales</taxon>
        <taxon>Oceanospirillaceae</taxon>
        <taxon>Marinomonas</taxon>
    </lineage>
</organism>
<sequence>MSELKTEEEQIEAFKTWWKKNGTALILAVAVGVGGYFGFQTWKQNEAAHISEASSMYQTLVEAAADLDTEKNQKDVAALAAQLSEEYGDTGYAMFAELFVAELEVNKGNYDKAISALERAITGTEDKSFQAVAVIRVARLLAEKEDYDSALSKLDMVSDNAFSVQKNELKGDIYLRQGKRDEARTAYEQAKQALEVGQNHPLLDIKLGDLAKS</sequence>
<evidence type="ECO:0000256" key="9">
    <source>
        <dbReference type="SAM" id="Phobius"/>
    </source>
</evidence>
<keyword evidence="12" id="KW-1185">Reference proteome</keyword>
<comment type="subcellular location">
    <subcellularLocation>
        <location evidence="1">Cell membrane</location>
        <topology evidence="1">Single-pass type II membrane protein</topology>
    </subcellularLocation>
</comment>
<dbReference type="PANTHER" id="PTHR38035:SF1">
    <property type="entry name" value="ANCILLARY SECYEG TRANSLOCON SUBUNIT"/>
    <property type="match status" value="1"/>
</dbReference>
<keyword evidence="5 9" id="KW-0472">Membrane</keyword>
<evidence type="ECO:0000256" key="3">
    <source>
        <dbReference type="ARBA" id="ARBA00022692"/>
    </source>
</evidence>
<evidence type="ECO:0000313" key="12">
    <source>
        <dbReference type="Proteomes" id="UP000294656"/>
    </source>
</evidence>
<dbReference type="InterPro" id="IPR011990">
    <property type="entry name" value="TPR-like_helical_dom_sf"/>
</dbReference>
<evidence type="ECO:0000256" key="6">
    <source>
        <dbReference type="ARBA" id="ARBA00023186"/>
    </source>
</evidence>
<reference evidence="11 12" key="1">
    <citation type="submission" date="2019-03" db="EMBL/GenBank/DDBJ databases">
        <title>Genomic Encyclopedia of Type Strains, Phase III (KMG-III): the genomes of soil and plant-associated and newly described type strains.</title>
        <authorList>
            <person name="Whitman W."/>
        </authorList>
    </citation>
    <scope>NUCLEOTIDE SEQUENCE [LARGE SCALE GENOMIC DNA]</scope>
    <source>
        <strain evidence="11 12">CECT 7378</strain>
    </source>
</reference>
<evidence type="ECO:0000256" key="2">
    <source>
        <dbReference type="ARBA" id="ARBA00022475"/>
    </source>
</evidence>
<dbReference type="SUPFAM" id="SSF48452">
    <property type="entry name" value="TPR-like"/>
    <property type="match status" value="1"/>
</dbReference>
<dbReference type="InterPro" id="IPR026039">
    <property type="entry name" value="YfgM"/>
</dbReference>
<dbReference type="GO" id="GO:0044877">
    <property type="term" value="F:protein-containing complex binding"/>
    <property type="evidence" value="ECO:0007669"/>
    <property type="project" value="InterPro"/>
</dbReference>
<keyword evidence="3 9" id="KW-0812">Transmembrane</keyword>
<evidence type="ECO:0000256" key="8">
    <source>
        <dbReference type="ARBA" id="ARBA00024235"/>
    </source>
</evidence>
<accession>A0A4R6MCL2</accession>
<dbReference type="PANTHER" id="PTHR38035">
    <property type="entry name" value="UPF0070 PROTEIN YFGM"/>
    <property type="match status" value="1"/>
</dbReference>
<dbReference type="AlphaFoldDB" id="A0A4R6MCL2"/>
<evidence type="ECO:0000256" key="5">
    <source>
        <dbReference type="ARBA" id="ARBA00023136"/>
    </source>
</evidence>
<feature type="domain" description="Ancillary SecYEG translocon subunit/Cell division coordinator CpoB TPR" evidence="10">
    <location>
        <begin position="15"/>
        <end position="211"/>
    </location>
</feature>
<keyword evidence="6" id="KW-0143">Chaperone</keyword>
<dbReference type="EMBL" id="SNXC01000009">
    <property type="protein sequence ID" value="TDO99391.1"/>
    <property type="molecule type" value="Genomic_DNA"/>
</dbReference>
<evidence type="ECO:0000256" key="1">
    <source>
        <dbReference type="ARBA" id="ARBA00004401"/>
    </source>
</evidence>
<comment type="caution">
    <text evidence="11">The sequence shown here is derived from an EMBL/GenBank/DDBJ whole genome shotgun (WGS) entry which is preliminary data.</text>
</comment>
<keyword evidence="2" id="KW-1003">Cell membrane</keyword>
<evidence type="ECO:0000256" key="4">
    <source>
        <dbReference type="ARBA" id="ARBA00022989"/>
    </source>
</evidence>
<evidence type="ECO:0000259" key="10">
    <source>
        <dbReference type="Pfam" id="PF09976"/>
    </source>
</evidence>